<dbReference type="CDD" id="cd03024">
    <property type="entry name" value="DsbA_FrnE"/>
    <property type="match status" value="1"/>
</dbReference>
<gene>
    <name evidence="3" type="ORF">UFOPK1495_01490</name>
    <name evidence="2" type="ORF">UFOPK1603_00154</name>
    <name evidence="4" type="ORF">UFOPK2350_01396</name>
</gene>
<dbReference type="PANTHER" id="PTHR13887">
    <property type="entry name" value="GLUTATHIONE S-TRANSFERASE KAPPA"/>
    <property type="match status" value="1"/>
</dbReference>
<organism evidence="2">
    <name type="scientific">freshwater metagenome</name>
    <dbReference type="NCBI Taxonomy" id="449393"/>
    <lineage>
        <taxon>unclassified sequences</taxon>
        <taxon>metagenomes</taxon>
        <taxon>ecological metagenomes</taxon>
    </lineage>
</organism>
<proteinExistence type="predicted"/>
<evidence type="ECO:0000313" key="4">
    <source>
        <dbReference type="EMBL" id="CAB4687598.1"/>
    </source>
</evidence>
<dbReference type="EMBL" id="CAEZTG010000007">
    <property type="protein sequence ID" value="CAB4555162.1"/>
    <property type="molecule type" value="Genomic_DNA"/>
</dbReference>
<dbReference type="InterPro" id="IPR001853">
    <property type="entry name" value="DSBA-like_thioredoxin_dom"/>
</dbReference>
<reference evidence="2" key="1">
    <citation type="submission" date="2020-05" db="EMBL/GenBank/DDBJ databases">
        <authorList>
            <person name="Chiriac C."/>
            <person name="Salcher M."/>
            <person name="Ghai R."/>
            <person name="Kavagutti S V."/>
        </authorList>
    </citation>
    <scope>NUCLEOTIDE SEQUENCE</scope>
</reference>
<dbReference type="Pfam" id="PF01323">
    <property type="entry name" value="DSBA"/>
    <property type="match status" value="1"/>
</dbReference>
<accession>A0A6J6CUI9</accession>
<dbReference type="SUPFAM" id="SSF52833">
    <property type="entry name" value="Thioredoxin-like"/>
    <property type="match status" value="1"/>
</dbReference>
<dbReference type="InterPro" id="IPR036249">
    <property type="entry name" value="Thioredoxin-like_sf"/>
</dbReference>
<dbReference type="EMBL" id="CAEZXE010000138">
    <property type="protein sequence ID" value="CAB4687598.1"/>
    <property type="molecule type" value="Genomic_DNA"/>
</dbReference>
<dbReference type="PANTHER" id="PTHR13887:SF41">
    <property type="entry name" value="THIOREDOXIN SUPERFAMILY PROTEIN"/>
    <property type="match status" value="1"/>
</dbReference>
<sequence>MSAATESIRVDIWSDVVCPWCAIGKANLDAALGEFAHSDKVEIIWHSYELDPTAPAARQGNYVGMLAKKYGTSPEEAQGMIDRMTATGVECGVEFQFDRVQPGNTFDAHRMIHLGAARGIQTQVKERFLRGYLSEGEAIGLPEVVERLAVEAGLDADEVAAVLTTDAFADEVRIDEATAASMQVTGVPFFVFDRRLAVAGAQPPEVLLQVLDRVWSEREPALEVLIEGEVCGPEGCD</sequence>
<evidence type="ECO:0000313" key="2">
    <source>
        <dbReference type="EMBL" id="CAB4555162.1"/>
    </source>
</evidence>
<dbReference type="GO" id="GO:0016491">
    <property type="term" value="F:oxidoreductase activity"/>
    <property type="evidence" value="ECO:0007669"/>
    <property type="project" value="InterPro"/>
</dbReference>
<name>A0A6J6CUI9_9ZZZZ</name>
<evidence type="ECO:0000313" key="3">
    <source>
        <dbReference type="EMBL" id="CAB4560928.1"/>
    </source>
</evidence>
<dbReference type="Gene3D" id="3.40.30.10">
    <property type="entry name" value="Glutaredoxin"/>
    <property type="match status" value="1"/>
</dbReference>
<dbReference type="AlphaFoldDB" id="A0A6J6CUI9"/>
<feature type="domain" description="DSBA-like thioredoxin" evidence="1">
    <location>
        <begin position="9"/>
        <end position="211"/>
    </location>
</feature>
<dbReference type="EMBL" id="CAEZSU010000186">
    <property type="protein sequence ID" value="CAB4560928.1"/>
    <property type="molecule type" value="Genomic_DNA"/>
</dbReference>
<evidence type="ECO:0000259" key="1">
    <source>
        <dbReference type="Pfam" id="PF01323"/>
    </source>
</evidence>
<protein>
    <submittedName>
        <fullName evidence="2">Unannotated protein</fullName>
    </submittedName>
</protein>